<dbReference type="PANTHER" id="PTHR45833:SF1">
    <property type="entry name" value="METHIONINE SYNTHASE"/>
    <property type="match status" value="1"/>
</dbReference>
<feature type="domain" description="B12-binding" evidence="4">
    <location>
        <begin position="107"/>
        <end position="240"/>
    </location>
</feature>
<dbReference type="InterPro" id="IPR036724">
    <property type="entry name" value="Cobalamin-bd_sf"/>
</dbReference>
<dbReference type="GO" id="GO:0046653">
    <property type="term" value="P:tetrahydrofolate metabolic process"/>
    <property type="evidence" value="ECO:0007669"/>
    <property type="project" value="TreeGrafter"/>
</dbReference>
<proteinExistence type="predicted"/>
<evidence type="ECO:0000313" key="5">
    <source>
        <dbReference type="EMBL" id="GAF82568.1"/>
    </source>
</evidence>
<evidence type="ECO:0000256" key="3">
    <source>
        <dbReference type="SAM" id="MobiDB-lite"/>
    </source>
</evidence>
<evidence type="ECO:0000256" key="1">
    <source>
        <dbReference type="ARBA" id="ARBA00022723"/>
    </source>
</evidence>
<dbReference type="InterPro" id="IPR050554">
    <property type="entry name" value="Met_Synthase/Corrinoid"/>
</dbReference>
<dbReference type="GO" id="GO:0050667">
    <property type="term" value="P:homocysteine metabolic process"/>
    <property type="evidence" value="ECO:0007669"/>
    <property type="project" value="TreeGrafter"/>
</dbReference>
<feature type="non-terminal residue" evidence="5">
    <location>
        <position position="1"/>
    </location>
</feature>
<dbReference type="PROSITE" id="PS51332">
    <property type="entry name" value="B12_BINDING"/>
    <property type="match status" value="1"/>
</dbReference>
<name>X0SNB4_9ZZZZ</name>
<dbReference type="GO" id="GO:0031419">
    <property type="term" value="F:cobalamin binding"/>
    <property type="evidence" value="ECO:0007669"/>
    <property type="project" value="InterPro"/>
</dbReference>
<accession>X0SNB4</accession>
<dbReference type="Pfam" id="PF02310">
    <property type="entry name" value="B12-binding"/>
    <property type="match status" value="1"/>
</dbReference>
<feature type="region of interest" description="Disordered" evidence="3">
    <location>
        <begin position="218"/>
        <end position="240"/>
    </location>
</feature>
<protein>
    <recommendedName>
        <fullName evidence="4">B12-binding domain-containing protein</fullName>
    </recommendedName>
</protein>
<sequence length="240" mass="25591">IGIPRTDTGEDSMSTEIADLRDAVLEKILVADRRSACDLIQDWAKVQGNTQPVVELLESVLTRVGELWDKEADVSLAHGYVAAKVAEEVLENIAAAKPGGAAAMASKGPVVLGNAEDDSHALGRKLVGTFLRTAGWKVIDLGNDVPAVDFVDKAIEVGAKVIGVSAMMYTNALNIVKVRKEIDQRGLTGRLQLAVGGAVFVFRPELVEEVGGDGTARNALGAPPLMEELRRRAASERNKR</sequence>
<dbReference type="Gene3D" id="3.40.50.280">
    <property type="entry name" value="Cobalamin-binding domain"/>
    <property type="match status" value="1"/>
</dbReference>
<dbReference type="GO" id="GO:0005829">
    <property type="term" value="C:cytosol"/>
    <property type="evidence" value="ECO:0007669"/>
    <property type="project" value="TreeGrafter"/>
</dbReference>
<keyword evidence="2" id="KW-0170">Cobalt</keyword>
<feature type="compositionally biased region" description="Basic and acidic residues" evidence="3">
    <location>
        <begin position="227"/>
        <end position="240"/>
    </location>
</feature>
<organism evidence="5">
    <name type="scientific">marine sediment metagenome</name>
    <dbReference type="NCBI Taxonomy" id="412755"/>
    <lineage>
        <taxon>unclassified sequences</taxon>
        <taxon>metagenomes</taxon>
        <taxon>ecological metagenomes</taxon>
    </lineage>
</organism>
<dbReference type="GO" id="GO:0008705">
    <property type="term" value="F:methionine synthase activity"/>
    <property type="evidence" value="ECO:0007669"/>
    <property type="project" value="TreeGrafter"/>
</dbReference>
<comment type="caution">
    <text evidence="5">The sequence shown here is derived from an EMBL/GenBank/DDBJ whole genome shotgun (WGS) entry which is preliminary data.</text>
</comment>
<dbReference type="PANTHER" id="PTHR45833">
    <property type="entry name" value="METHIONINE SYNTHASE"/>
    <property type="match status" value="1"/>
</dbReference>
<evidence type="ECO:0000259" key="4">
    <source>
        <dbReference type="PROSITE" id="PS51332"/>
    </source>
</evidence>
<dbReference type="GO" id="GO:0046872">
    <property type="term" value="F:metal ion binding"/>
    <property type="evidence" value="ECO:0007669"/>
    <property type="project" value="UniProtKB-KW"/>
</dbReference>
<reference evidence="5" key="1">
    <citation type="journal article" date="2014" name="Front. Microbiol.">
        <title>High frequency of phylogenetically diverse reductive dehalogenase-homologous genes in deep subseafloor sedimentary metagenomes.</title>
        <authorList>
            <person name="Kawai M."/>
            <person name="Futagami T."/>
            <person name="Toyoda A."/>
            <person name="Takaki Y."/>
            <person name="Nishi S."/>
            <person name="Hori S."/>
            <person name="Arai W."/>
            <person name="Tsubouchi T."/>
            <person name="Morono Y."/>
            <person name="Uchiyama I."/>
            <person name="Ito T."/>
            <person name="Fujiyama A."/>
            <person name="Inagaki F."/>
            <person name="Takami H."/>
        </authorList>
    </citation>
    <scope>NUCLEOTIDE SEQUENCE</scope>
    <source>
        <strain evidence="5">Expedition CK06-06</strain>
    </source>
</reference>
<evidence type="ECO:0000256" key="2">
    <source>
        <dbReference type="ARBA" id="ARBA00023285"/>
    </source>
</evidence>
<keyword evidence="1" id="KW-0479">Metal-binding</keyword>
<dbReference type="AlphaFoldDB" id="X0SNB4"/>
<dbReference type="SUPFAM" id="SSF52242">
    <property type="entry name" value="Cobalamin (vitamin B12)-binding domain"/>
    <property type="match status" value="1"/>
</dbReference>
<dbReference type="InterPro" id="IPR006158">
    <property type="entry name" value="Cobalamin-bd"/>
</dbReference>
<dbReference type="EMBL" id="BARS01004721">
    <property type="protein sequence ID" value="GAF82568.1"/>
    <property type="molecule type" value="Genomic_DNA"/>
</dbReference>
<gene>
    <name evidence="5" type="ORF">S01H1_09238</name>
</gene>